<evidence type="ECO:0000313" key="2">
    <source>
        <dbReference type="EMBL" id="PWR70010.1"/>
    </source>
</evidence>
<organism evidence="2 3">
    <name type="scientific">Methanospirillum lacunae</name>
    <dbReference type="NCBI Taxonomy" id="668570"/>
    <lineage>
        <taxon>Archaea</taxon>
        <taxon>Methanobacteriati</taxon>
        <taxon>Methanobacteriota</taxon>
        <taxon>Stenosarchaea group</taxon>
        <taxon>Methanomicrobia</taxon>
        <taxon>Methanomicrobiales</taxon>
        <taxon>Methanospirillaceae</taxon>
        <taxon>Methanospirillum</taxon>
    </lineage>
</organism>
<keyword evidence="3" id="KW-1185">Reference proteome</keyword>
<name>A0A2V2MUN6_9EURY</name>
<dbReference type="OrthoDB" id="359430at2157"/>
<comment type="caution">
    <text evidence="2">The sequence shown here is derived from an EMBL/GenBank/DDBJ whole genome shotgun (WGS) entry which is preliminary data.</text>
</comment>
<dbReference type="InterPro" id="IPR005545">
    <property type="entry name" value="YCII"/>
</dbReference>
<keyword evidence="2" id="KW-0378">Hydrolase</keyword>
<dbReference type="Pfam" id="PF03795">
    <property type="entry name" value="YCII"/>
    <property type="match status" value="1"/>
</dbReference>
<sequence>MYLLLLHYKTDLQTVDSHVPEHTKYLQKNYESGNFLLSGRRIPRTGGIIIARAENEEAVRAIIKEDPFYIHGVAEYEIIPFIASMTAPQISVYREEIPLSGNQ</sequence>
<gene>
    <name evidence="2" type="ORF">DK846_16410</name>
</gene>
<dbReference type="Gene3D" id="3.30.70.1060">
    <property type="entry name" value="Dimeric alpha+beta barrel"/>
    <property type="match status" value="1"/>
</dbReference>
<proteinExistence type="predicted"/>
<accession>A0A2V2MUN6</accession>
<dbReference type="SUPFAM" id="SSF54909">
    <property type="entry name" value="Dimeric alpha+beta barrel"/>
    <property type="match status" value="1"/>
</dbReference>
<protein>
    <submittedName>
        <fullName evidence="2">GTP cyclohydrolase</fullName>
    </submittedName>
</protein>
<dbReference type="Proteomes" id="UP000245657">
    <property type="component" value="Unassembled WGS sequence"/>
</dbReference>
<feature type="domain" description="YCII-related" evidence="1">
    <location>
        <begin position="2"/>
        <end position="81"/>
    </location>
</feature>
<dbReference type="AlphaFoldDB" id="A0A2V2MUN6"/>
<dbReference type="GeneID" id="97547539"/>
<dbReference type="PANTHER" id="PTHR37828">
    <property type="entry name" value="GSR2449 PROTEIN"/>
    <property type="match status" value="1"/>
</dbReference>
<dbReference type="PANTHER" id="PTHR37828:SF1">
    <property type="entry name" value="YCII-RELATED DOMAIN-CONTAINING PROTEIN"/>
    <property type="match status" value="1"/>
</dbReference>
<dbReference type="EMBL" id="QGMY01000017">
    <property type="protein sequence ID" value="PWR70010.1"/>
    <property type="molecule type" value="Genomic_DNA"/>
</dbReference>
<dbReference type="InterPro" id="IPR011008">
    <property type="entry name" value="Dimeric_a/b-barrel"/>
</dbReference>
<reference evidence="2 3" key="1">
    <citation type="submission" date="2018-05" db="EMBL/GenBank/DDBJ databases">
        <title>Draft genome of Methanospirillum lacunae Ki8-1.</title>
        <authorList>
            <person name="Dueholm M.S."/>
            <person name="Nielsen P.H."/>
            <person name="Bakmann L.F."/>
            <person name="Otzen D.E."/>
        </authorList>
    </citation>
    <scope>NUCLEOTIDE SEQUENCE [LARGE SCALE GENOMIC DNA]</scope>
    <source>
        <strain evidence="2 3">Ki8-1</strain>
    </source>
</reference>
<evidence type="ECO:0000313" key="3">
    <source>
        <dbReference type="Proteomes" id="UP000245657"/>
    </source>
</evidence>
<evidence type="ECO:0000259" key="1">
    <source>
        <dbReference type="Pfam" id="PF03795"/>
    </source>
</evidence>
<dbReference type="GO" id="GO:0016787">
    <property type="term" value="F:hydrolase activity"/>
    <property type="evidence" value="ECO:0007669"/>
    <property type="project" value="UniProtKB-KW"/>
</dbReference>
<dbReference type="RefSeq" id="WP_109970074.1">
    <property type="nucleotide sequence ID" value="NZ_CP176093.1"/>
</dbReference>